<proteinExistence type="predicted"/>
<name>A0A266NC12_9PSED</name>
<evidence type="ECO:0000259" key="1">
    <source>
        <dbReference type="Pfam" id="PF14220"/>
    </source>
</evidence>
<reference evidence="2 3" key="1">
    <citation type="submission" date="2017-08" db="EMBL/GenBank/DDBJ databases">
        <title>Genomic and metabolic characterisation of spoilage-associated Pseudomonas species.</title>
        <authorList>
            <person name="Stanborough T."/>
            <person name="Fegan N."/>
            <person name="Powell S.M."/>
            <person name="Singh T."/>
            <person name="Tamplin M.L."/>
            <person name="Chandry P.S."/>
        </authorList>
    </citation>
    <scope>NUCLEOTIDE SEQUENCE [LARGE SCALE GENOMIC DNA]</scope>
    <source>
        <strain evidence="2 3">L1802</strain>
    </source>
</reference>
<evidence type="ECO:0000313" key="3">
    <source>
        <dbReference type="Proteomes" id="UP000215788"/>
    </source>
</evidence>
<dbReference type="Proteomes" id="UP000215788">
    <property type="component" value="Unassembled WGS sequence"/>
</dbReference>
<dbReference type="InterPro" id="IPR025479">
    <property type="entry name" value="DUF4329"/>
</dbReference>
<dbReference type="EMBL" id="NQKI01000015">
    <property type="protein sequence ID" value="OZY59325.1"/>
    <property type="molecule type" value="Genomic_DNA"/>
</dbReference>
<evidence type="ECO:0000313" key="2">
    <source>
        <dbReference type="EMBL" id="OZY59325.1"/>
    </source>
</evidence>
<sequence length="679" mass="75779">MKAMKPIPTRVRRQFDERADAVLPGLSPDFLSADDAARYVHALIDHTHAKECGGLILKAEDGKYVATLPFFTETDEYNPYRLLPVDETGKLSHPPGFICYALYHSHTNDYEPSPAKNDLREIAALYTRDSFFTPNDVFRNTDIATFISVHYLSGLNGSLIKYQSKGAEQDEALEDVMVEAMFKATLFEVLTEQIRGAATLGKLSVIQSSEVWRGKVGRVGADFEVYTPSSYLDLAPRIVEHPAFGAVNPTLEEAIKDAKSRSHQSSERHYGVVLQHLTRQEFIASEPVLGEVDFSLSRVFGAGAEGGVQLPDGYEVHGFYCASSLYHSPKRLPPRDRGLFKHFIDPEFLLAGIKAACSRTERPVPLYINAREGAVLRVMPDNNSVRRLSELIDESGAASPRYTRNNVLAGTVAMRDYICTVAATVQLSVIDATDMWGAVGRVDAHWQPYKHVTERHWSPAFRDADAVALHVHQHIKRESDRVFGGLICQRADGLFTATEPVASYSETFDPMSVYPAESPALMPEGYRVVAVYHSHRVQPLQLWRSAEEEQLYRNMLEPHELRAAIDERQWAQYRYFFGHDGALIKYTPSGSEREGRLMERITPRADQLECVRKNALQMKLRANALKPSEYISLVARSGSLQVLVGSPAWGEVGTVTSTWKVTVPRADPAAEKKPASPGL</sequence>
<dbReference type="OrthoDB" id="7029244at2"/>
<protein>
    <recommendedName>
        <fullName evidence="1">DUF4329 domain-containing protein</fullName>
    </recommendedName>
</protein>
<comment type="caution">
    <text evidence="2">The sequence shown here is derived from an EMBL/GenBank/DDBJ whole genome shotgun (WGS) entry which is preliminary data.</text>
</comment>
<organism evidence="2 3">
    <name type="scientific">Pseudomonas lundensis</name>
    <dbReference type="NCBI Taxonomy" id="86185"/>
    <lineage>
        <taxon>Bacteria</taxon>
        <taxon>Pseudomonadati</taxon>
        <taxon>Pseudomonadota</taxon>
        <taxon>Gammaproteobacteria</taxon>
        <taxon>Pseudomonadales</taxon>
        <taxon>Pseudomonadaceae</taxon>
        <taxon>Pseudomonas</taxon>
    </lineage>
</organism>
<dbReference type="Pfam" id="PF14220">
    <property type="entry name" value="DUF4329"/>
    <property type="match status" value="1"/>
</dbReference>
<accession>A0A266NC12</accession>
<gene>
    <name evidence="2" type="ORF">CJF39_11410</name>
</gene>
<feature type="domain" description="DUF4329" evidence="1">
    <location>
        <begin position="35"/>
        <end position="168"/>
    </location>
</feature>
<dbReference type="AlphaFoldDB" id="A0A266NC12"/>